<keyword evidence="3" id="KW-1185">Reference proteome</keyword>
<protein>
    <submittedName>
        <fullName evidence="2">Uncharacterized protein</fullName>
    </submittedName>
</protein>
<proteinExistence type="predicted"/>
<evidence type="ECO:0000313" key="3">
    <source>
        <dbReference type="Proteomes" id="UP000075880"/>
    </source>
</evidence>
<reference evidence="2" key="1">
    <citation type="submission" date="2024-04" db="UniProtKB">
        <authorList>
            <consortium name="EnsemblMetazoa"/>
        </authorList>
    </citation>
    <scope>IDENTIFICATION</scope>
    <source>
        <strain evidence="2">EBRO</strain>
    </source>
</reference>
<organism evidence="2 3">
    <name type="scientific">Anopheles atroparvus</name>
    <name type="common">European mosquito</name>
    <dbReference type="NCBI Taxonomy" id="41427"/>
    <lineage>
        <taxon>Eukaryota</taxon>
        <taxon>Metazoa</taxon>
        <taxon>Ecdysozoa</taxon>
        <taxon>Arthropoda</taxon>
        <taxon>Hexapoda</taxon>
        <taxon>Insecta</taxon>
        <taxon>Pterygota</taxon>
        <taxon>Neoptera</taxon>
        <taxon>Endopterygota</taxon>
        <taxon>Diptera</taxon>
        <taxon>Nematocera</taxon>
        <taxon>Culicoidea</taxon>
        <taxon>Culicidae</taxon>
        <taxon>Anophelinae</taxon>
        <taxon>Anopheles</taxon>
    </lineage>
</organism>
<feature type="transmembrane region" description="Helical" evidence="1">
    <location>
        <begin position="27"/>
        <end position="43"/>
    </location>
</feature>
<dbReference type="EnsemblMetazoa" id="ENSAATROPT014480">
    <property type="protein sequence ID" value="ENSAATROPP013203"/>
    <property type="gene ID" value="ENSAATROPG011751"/>
</dbReference>
<keyword evidence="1" id="KW-0472">Membrane</keyword>
<name>A0AAG5DRJ8_ANOAO</name>
<sequence length="63" mass="7372">PIVEISHQNDEYAAPGGWLDHGAPDRRTIIIIIVIIMMTIIIADRRPEQMIYHWMLEFCIIQL</sequence>
<evidence type="ECO:0000313" key="2">
    <source>
        <dbReference type="EnsemblMetazoa" id="ENSAATROPP013203"/>
    </source>
</evidence>
<dbReference type="AlphaFoldDB" id="A0AAG5DRJ8"/>
<dbReference type="Proteomes" id="UP000075880">
    <property type="component" value="Unassembled WGS sequence"/>
</dbReference>
<keyword evidence="1" id="KW-0812">Transmembrane</keyword>
<keyword evidence="1" id="KW-1133">Transmembrane helix</keyword>
<accession>A0AAG5DRJ8</accession>
<evidence type="ECO:0000256" key="1">
    <source>
        <dbReference type="SAM" id="Phobius"/>
    </source>
</evidence>